<evidence type="ECO:0000256" key="3">
    <source>
        <dbReference type="ARBA" id="ARBA00007069"/>
    </source>
</evidence>
<evidence type="ECO:0000256" key="4">
    <source>
        <dbReference type="ARBA" id="ARBA00022448"/>
    </source>
</evidence>
<sequence>MTATQERGPQDQALRDRVPEDQTPEQPTTLPRYDEDAPPPLPRASLGKPSPDERFAHIGSWVAGLALAWLVTQKLLPLDGLPWLLIGWFAFGTLVTAVTAAMSGGMIEVKDRVARSVVSTAALIVGAAVVSTVIFVGVRGWEPVTHLNFFTSDMSGVGPKDGFEKGGILHAIIGSGIELGIALVITLPLGIGTAVFMTEVGGAFARIVRTVVEAMTALPSIVAGLFIYSVLIVALGFPRSGLAAALAIAVMMLPIIARAADVVLRVVPGGLREASLALGASRWRTVWHVVLPTARPGLATAVILGVARGVGETSPVLLTSGAAAFTVAGPTDGVMNSLPLFIYANVRSGEPQAIARAFGAAFVLLGLVLVLFVIARLLARPNRVSR</sequence>
<evidence type="ECO:0000313" key="13">
    <source>
        <dbReference type="EMBL" id="SFI30338.1"/>
    </source>
</evidence>
<dbReference type="STRING" id="1005945.SAMN05216561_10722"/>
<feature type="transmembrane region" description="Helical" evidence="10">
    <location>
        <begin position="217"/>
        <end position="237"/>
    </location>
</feature>
<name>A0A1I3H3C9_9ACTN</name>
<feature type="transmembrane region" description="Helical" evidence="10">
    <location>
        <begin position="285"/>
        <end position="307"/>
    </location>
</feature>
<dbReference type="InterPro" id="IPR000515">
    <property type="entry name" value="MetI-like"/>
</dbReference>
<dbReference type="NCBIfam" id="TIGR00974">
    <property type="entry name" value="3a0107s02c"/>
    <property type="match status" value="1"/>
</dbReference>
<dbReference type="OrthoDB" id="9775069at2"/>
<dbReference type="GO" id="GO:0035435">
    <property type="term" value="P:phosphate ion transmembrane transport"/>
    <property type="evidence" value="ECO:0007669"/>
    <property type="project" value="InterPro"/>
</dbReference>
<feature type="region of interest" description="Disordered" evidence="11">
    <location>
        <begin position="1"/>
        <end position="49"/>
    </location>
</feature>
<dbReference type="EMBL" id="FOQG01000007">
    <property type="protein sequence ID" value="SFI30338.1"/>
    <property type="molecule type" value="Genomic_DNA"/>
</dbReference>
<reference evidence="13 14" key="1">
    <citation type="submission" date="2016-10" db="EMBL/GenBank/DDBJ databases">
        <authorList>
            <person name="de Groot N.N."/>
        </authorList>
    </citation>
    <scope>NUCLEOTIDE SEQUENCE [LARGE SCALE GENOMIC DNA]</scope>
    <source>
        <strain evidence="13 14">CGMCC 1.11156</strain>
    </source>
</reference>
<evidence type="ECO:0000256" key="6">
    <source>
        <dbReference type="ARBA" id="ARBA00022592"/>
    </source>
</evidence>
<keyword evidence="6" id="KW-0592">Phosphate transport</keyword>
<dbReference type="PANTHER" id="PTHR42922">
    <property type="entry name" value="PHOSPHATE TRANSPORT SYSTEM PERMEASE PROTEIN PSTA"/>
    <property type="match status" value="1"/>
</dbReference>
<evidence type="ECO:0000256" key="10">
    <source>
        <dbReference type="RuleBase" id="RU363043"/>
    </source>
</evidence>
<comment type="function">
    <text evidence="1">Part of the binding-protein-dependent transport system for phosphate; probably responsible for the translocation of the substrate across the membrane.</text>
</comment>
<dbReference type="PANTHER" id="PTHR42922:SF1">
    <property type="entry name" value="PHOSPHATE TRANSPORT SYSTEM PERMEASE PROTEIN PSTA"/>
    <property type="match status" value="1"/>
</dbReference>
<keyword evidence="9 10" id="KW-0472">Membrane</keyword>
<organism evidence="13 14">
    <name type="scientific">Nocardioides psychrotolerans</name>
    <dbReference type="NCBI Taxonomy" id="1005945"/>
    <lineage>
        <taxon>Bacteria</taxon>
        <taxon>Bacillati</taxon>
        <taxon>Actinomycetota</taxon>
        <taxon>Actinomycetes</taxon>
        <taxon>Propionibacteriales</taxon>
        <taxon>Nocardioidaceae</taxon>
        <taxon>Nocardioides</taxon>
    </lineage>
</organism>
<keyword evidence="7 10" id="KW-0812">Transmembrane</keyword>
<feature type="transmembrane region" description="Helical" evidence="10">
    <location>
        <begin position="117"/>
        <end position="138"/>
    </location>
</feature>
<keyword evidence="8 10" id="KW-1133">Transmembrane helix</keyword>
<dbReference type="InterPro" id="IPR051408">
    <property type="entry name" value="Phosphate_transprt_permease"/>
</dbReference>
<dbReference type="Gene3D" id="1.10.3720.10">
    <property type="entry name" value="MetI-like"/>
    <property type="match status" value="1"/>
</dbReference>
<feature type="transmembrane region" description="Helical" evidence="10">
    <location>
        <begin position="55"/>
        <end position="71"/>
    </location>
</feature>
<evidence type="ECO:0000256" key="5">
    <source>
        <dbReference type="ARBA" id="ARBA00022475"/>
    </source>
</evidence>
<feature type="transmembrane region" description="Helical" evidence="10">
    <location>
        <begin position="168"/>
        <end position="196"/>
    </location>
</feature>
<dbReference type="CDD" id="cd06261">
    <property type="entry name" value="TM_PBP2"/>
    <property type="match status" value="1"/>
</dbReference>
<dbReference type="GO" id="GO:0005886">
    <property type="term" value="C:plasma membrane"/>
    <property type="evidence" value="ECO:0007669"/>
    <property type="project" value="UniProtKB-SubCell"/>
</dbReference>
<gene>
    <name evidence="13" type="ORF">SAMN05216561_10722</name>
</gene>
<proteinExistence type="inferred from homology"/>
<feature type="domain" description="ABC transmembrane type-1" evidence="12">
    <location>
        <begin position="172"/>
        <end position="375"/>
    </location>
</feature>
<keyword evidence="5 10" id="KW-1003">Cell membrane</keyword>
<dbReference type="InterPro" id="IPR035906">
    <property type="entry name" value="MetI-like_sf"/>
</dbReference>
<feature type="transmembrane region" description="Helical" evidence="10">
    <location>
        <begin position="83"/>
        <end position="105"/>
    </location>
</feature>
<feature type="transmembrane region" description="Helical" evidence="10">
    <location>
        <begin position="357"/>
        <end position="379"/>
    </location>
</feature>
<accession>A0A1I3H3C9</accession>
<dbReference type="InterPro" id="IPR005672">
    <property type="entry name" value="Phosphate_PstA"/>
</dbReference>
<evidence type="ECO:0000256" key="7">
    <source>
        <dbReference type="ARBA" id="ARBA00022692"/>
    </source>
</evidence>
<dbReference type="GO" id="GO:0005315">
    <property type="term" value="F:phosphate transmembrane transporter activity"/>
    <property type="evidence" value="ECO:0007669"/>
    <property type="project" value="InterPro"/>
</dbReference>
<dbReference type="Proteomes" id="UP000198649">
    <property type="component" value="Unassembled WGS sequence"/>
</dbReference>
<comment type="similarity">
    <text evidence="3 10">Belongs to the binding-protein-dependent transport system permease family. CysTW subfamily.</text>
</comment>
<keyword evidence="14" id="KW-1185">Reference proteome</keyword>
<evidence type="ECO:0000259" key="12">
    <source>
        <dbReference type="PROSITE" id="PS50928"/>
    </source>
</evidence>
<evidence type="ECO:0000256" key="11">
    <source>
        <dbReference type="SAM" id="MobiDB-lite"/>
    </source>
</evidence>
<keyword evidence="4" id="KW-0813">Transport</keyword>
<evidence type="ECO:0000256" key="8">
    <source>
        <dbReference type="ARBA" id="ARBA00022989"/>
    </source>
</evidence>
<dbReference type="PROSITE" id="PS50928">
    <property type="entry name" value="ABC_TM1"/>
    <property type="match status" value="1"/>
</dbReference>
<dbReference type="Pfam" id="PF00528">
    <property type="entry name" value="BPD_transp_1"/>
    <property type="match status" value="1"/>
</dbReference>
<evidence type="ECO:0000256" key="9">
    <source>
        <dbReference type="ARBA" id="ARBA00023136"/>
    </source>
</evidence>
<dbReference type="AlphaFoldDB" id="A0A1I3H3C9"/>
<feature type="transmembrane region" description="Helical" evidence="10">
    <location>
        <begin position="243"/>
        <end position="264"/>
    </location>
</feature>
<dbReference type="RefSeq" id="WP_091112717.1">
    <property type="nucleotide sequence ID" value="NZ_BKAF01000008.1"/>
</dbReference>
<protein>
    <recommendedName>
        <fullName evidence="10">Phosphate transport system permease protein PstA</fullName>
    </recommendedName>
</protein>
<dbReference type="SUPFAM" id="SSF161098">
    <property type="entry name" value="MetI-like"/>
    <property type="match status" value="1"/>
</dbReference>
<evidence type="ECO:0000313" key="14">
    <source>
        <dbReference type="Proteomes" id="UP000198649"/>
    </source>
</evidence>
<evidence type="ECO:0000256" key="1">
    <source>
        <dbReference type="ARBA" id="ARBA00003510"/>
    </source>
</evidence>
<comment type="subcellular location">
    <subcellularLocation>
        <location evidence="2 10">Cell membrane</location>
        <topology evidence="2 10">Multi-pass membrane protein</topology>
    </subcellularLocation>
</comment>
<evidence type="ECO:0000256" key="2">
    <source>
        <dbReference type="ARBA" id="ARBA00004651"/>
    </source>
</evidence>